<reference evidence="1" key="2">
    <citation type="submission" date="2023-06" db="EMBL/GenBank/DDBJ databases">
        <authorList>
            <consortium name="Lawrence Berkeley National Laboratory"/>
            <person name="Mondo S.J."/>
            <person name="Hensen N."/>
            <person name="Bonometti L."/>
            <person name="Westerberg I."/>
            <person name="Brannstrom I.O."/>
            <person name="Guillou S."/>
            <person name="Cros-Aarteil S."/>
            <person name="Calhoun S."/>
            <person name="Haridas S."/>
            <person name="Kuo A."/>
            <person name="Pangilinan J."/>
            <person name="Riley R."/>
            <person name="Labutti K."/>
            <person name="Andreopoulos B."/>
            <person name="Lipzen A."/>
            <person name="Chen C."/>
            <person name="Yanf M."/>
            <person name="Daum C."/>
            <person name="Ng V."/>
            <person name="Clum A."/>
            <person name="Steindorff A."/>
            <person name="Ohm R."/>
            <person name="Martin F."/>
            <person name="Silar P."/>
            <person name="Natvig D."/>
            <person name="Lalanne C."/>
            <person name="Gautier V."/>
            <person name="Ament-Velasquez S.L."/>
            <person name="Kruys A."/>
            <person name="Hutchinson M.I."/>
            <person name="Powell A.J."/>
            <person name="Barry K."/>
            <person name="Miller A.N."/>
            <person name="Grigoriev I.V."/>
            <person name="Debuchy R."/>
            <person name="Gladieux P."/>
            <person name="Thoren M.H."/>
            <person name="Johannesson H."/>
        </authorList>
    </citation>
    <scope>NUCLEOTIDE SEQUENCE</scope>
    <source>
        <strain evidence="1">CBS 626.80</strain>
    </source>
</reference>
<evidence type="ECO:0000313" key="1">
    <source>
        <dbReference type="EMBL" id="KAK3951371.1"/>
    </source>
</evidence>
<keyword evidence="2" id="KW-1185">Reference proteome</keyword>
<dbReference type="Proteomes" id="UP001303222">
    <property type="component" value="Unassembled WGS sequence"/>
</dbReference>
<dbReference type="EMBL" id="MU859150">
    <property type="protein sequence ID" value="KAK3951371.1"/>
    <property type="molecule type" value="Genomic_DNA"/>
</dbReference>
<dbReference type="GO" id="GO:0020037">
    <property type="term" value="F:heme binding"/>
    <property type="evidence" value="ECO:0007669"/>
    <property type="project" value="InterPro"/>
</dbReference>
<dbReference type="SUPFAM" id="SSF48264">
    <property type="entry name" value="Cytochrome P450"/>
    <property type="match status" value="1"/>
</dbReference>
<name>A0AAN6NUR6_9PEZI</name>
<reference evidence="1" key="1">
    <citation type="journal article" date="2023" name="Mol. Phylogenet. Evol.">
        <title>Genome-scale phylogeny and comparative genomics of the fungal order Sordariales.</title>
        <authorList>
            <person name="Hensen N."/>
            <person name="Bonometti L."/>
            <person name="Westerberg I."/>
            <person name="Brannstrom I.O."/>
            <person name="Guillou S."/>
            <person name="Cros-Aarteil S."/>
            <person name="Calhoun S."/>
            <person name="Haridas S."/>
            <person name="Kuo A."/>
            <person name="Mondo S."/>
            <person name="Pangilinan J."/>
            <person name="Riley R."/>
            <person name="LaButti K."/>
            <person name="Andreopoulos B."/>
            <person name="Lipzen A."/>
            <person name="Chen C."/>
            <person name="Yan M."/>
            <person name="Daum C."/>
            <person name="Ng V."/>
            <person name="Clum A."/>
            <person name="Steindorff A."/>
            <person name="Ohm R.A."/>
            <person name="Martin F."/>
            <person name="Silar P."/>
            <person name="Natvig D.O."/>
            <person name="Lalanne C."/>
            <person name="Gautier V."/>
            <person name="Ament-Velasquez S.L."/>
            <person name="Kruys A."/>
            <person name="Hutchinson M.I."/>
            <person name="Powell A.J."/>
            <person name="Barry K."/>
            <person name="Miller A.N."/>
            <person name="Grigoriev I.V."/>
            <person name="Debuchy R."/>
            <person name="Gladieux P."/>
            <person name="Hiltunen Thoren M."/>
            <person name="Johannesson H."/>
        </authorList>
    </citation>
    <scope>NUCLEOTIDE SEQUENCE</scope>
    <source>
        <strain evidence="1">CBS 626.80</strain>
    </source>
</reference>
<dbReference type="GO" id="GO:0004497">
    <property type="term" value="F:monooxygenase activity"/>
    <property type="evidence" value="ECO:0007669"/>
    <property type="project" value="InterPro"/>
</dbReference>
<gene>
    <name evidence="1" type="ORF">QBC32DRAFT_344253</name>
</gene>
<sequence>MSHRPRSWRCNRSSRWCLVMKGGGACLGKPVALMELSKVFVEFFRRFHLQLVEPKNPRHKCNINLVFQSDVWVKITERFPENPKVYLQVGTKGKESQKNASYAFAWQGTALYHRTSVQQLVLGCDEVSHLFRVVFLCLSLFLRLLSGNEGYCA</sequence>
<evidence type="ECO:0000313" key="2">
    <source>
        <dbReference type="Proteomes" id="UP001303222"/>
    </source>
</evidence>
<dbReference type="GO" id="GO:0005506">
    <property type="term" value="F:iron ion binding"/>
    <property type="evidence" value="ECO:0007669"/>
    <property type="project" value="InterPro"/>
</dbReference>
<accession>A0AAN6NUR6</accession>
<comment type="caution">
    <text evidence="1">The sequence shown here is derived from an EMBL/GenBank/DDBJ whole genome shotgun (WGS) entry which is preliminary data.</text>
</comment>
<dbReference type="InterPro" id="IPR036396">
    <property type="entry name" value="Cyt_P450_sf"/>
</dbReference>
<proteinExistence type="predicted"/>
<organism evidence="1 2">
    <name type="scientific">Pseudoneurospora amorphoporcata</name>
    <dbReference type="NCBI Taxonomy" id="241081"/>
    <lineage>
        <taxon>Eukaryota</taxon>
        <taxon>Fungi</taxon>
        <taxon>Dikarya</taxon>
        <taxon>Ascomycota</taxon>
        <taxon>Pezizomycotina</taxon>
        <taxon>Sordariomycetes</taxon>
        <taxon>Sordariomycetidae</taxon>
        <taxon>Sordariales</taxon>
        <taxon>Sordariaceae</taxon>
        <taxon>Pseudoneurospora</taxon>
    </lineage>
</organism>
<dbReference type="GO" id="GO:0016705">
    <property type="term" value="F:oxidoreductase activity, acting on paired donors, with incorporation or reduction of molecular oxygen"/>
    <property type="evidence" value="ECO:0007669"/>
    <property type="project" value="InterPro"/>
</dbReference>
<dbReference type="Gene3D" id="1.10.630.10">
    <property type="entry name" value="Cytochrome P450"/>
    <property type="match status" value="1"/>
</dbReference>
<dbReference type="AlphaFoldDB" id="A0AAN6NUR6"/>
<protein>
    <submittedName>
        <fullName evidence="1">Uncharacterized protein</fullName>
    </submittedName>
</protein>